<keyword evidence="3" id="KW-0677">Repeat</keyword>
<dbReference type="InterPro" id="IPR036322">
    <property type="entry name" value="WD40_repeat_dom_sf"/>
</dbReference>
<dbReference type="SMART" id="SM00320">
    <property type="entry name" value="WD40"/>
    <property type="match status" value="5"/>
</dbReference>
<dbReference type="PANTHER" id="PTHR18763">
    <property type="entry name" value="WD-REPEAT PROTEIN 18"/>
    <property type="match status" value="1"/>
</dbReference>
<dbReference type="InterPro" id="IPR045227">
    <property type="entry name" value="WDR18/Ipi3/RID3"/>
</dbReference>
<dbReference type="GO" id="GO:0120330">
    <property type="term" value="C:rixosome complex"/>
    <property type="evidence" value="ECO:0007669"/>
    <property type="project" value="TreeGrafter"/>
</dbReference>
<dbReference type="PROSITE" id="PS50294">
    <property type="entry name" value="WD_REPEATS_REGION"/>
    <property type="match status" value="2"/>
</dbReference>
<evidence type="ECO:0000256" key="3">
    <source>
        <dbReference type="ARBA" id="ARBA00022737"/>
    </source>
</evidence>
<dbReference type="InterPro" id="IPR001680">
    <property type="entry name" value="WD40_rpt"/>
</dbReference>
<evidence type="ECO:0000256" key="1">
    <source>
        <dbReference type="ARBA" id="ARBA00010143"/>
    </source>
</evidence>
<dbReference type="PROSITE" id="PS00678">
    <property type="entry name" value="WD_REPEATS_1"/>
    <property type="match status" value="1"/>
</dbReference>
<dbReference type="Gene3D" id="2.130.10.10">
    <property type="entry name" value="YVTN repeat-like/Quinoprotein amine dehydrogenase"/>
    <property type="match status" value="2"/>
</dbReference>
<evidence type="ECO:0000313" key="6">
    <source>
        <dbReference type="Proteomes" id="UP000789375"/>
    </source>
</evidence>
<comment type="caution">
    <text evidence="5">The sequence shown here is derived from an EMBL/GenBank/DDBJ whole genome shotgun (WGS) entry which is preliminary data.</text>
</comment>
<gene>
    <name evidence="5" type="ORF">FMOSSE_LOCUS6264</name>
</gene>
<name>A0A9N9FNP3_FUNMO</name>
<dbReference type="Proteomes" id="UP000789375">
    <property type="component" value="Unassembled WGS sequence"/>
</dbReference>
<dbReference type="PRINTS" id="PR00320">
    <property type="entry name" value="GPROTEINBRPT"/>
</dbReference>
<dbReference type="EMBL" id="CAJVPP010001298">
    <property type="protein sequence ID" value="CAG8546894.1"/>
    <property type="molecule type" value="Genomic_DNA"/>
</dbReference>
<feature type="repeat" description="WD" evidence="4">
    <location>
        <begin position="131"/>
        <end position="162"/>
    </location>
</feature>
<dbReference type="Pfam" id="PF00400">
    <property type="entry name" value="WD40"/>
    <property type="match status" value="3"/>
</dbReference>
<dbReference type="AlphaFoldDB" id="A0A9N9FNP3"/>
<dbReference type="GO" id="GO:0006261">
    <property type="term" value="P:DNA-templated DNA replication"/>
    <property type="evidence" value="ECO:0007669"/>
    <property type="project" value="TreeGrafter"/>
</dbReference>
<comment type="similarity">
    <text evidence="1">Belongs to the WD repeat IPI3/WDR18 family.</text>
</comment>
<feature type="repeat" description="WD" evidence="4">
    <location>
        <begin position="204"/>
        <end position="226"/>
    </location>
</feature>
<keyword evidence="2 4" id="KW-0853">WD repeat</keyword>
<dbReference type="SUPFAM" id="SSF50978">
    <property type="entry name" value="WD40 repeat-like"/>
    <property type="match status" value="1"/>
</dbReference>
<sequence length="466" mass="52186">MEILMFEDSGKMLSEVALSSSSTDTLINLIDFRTGSSYTSFKQNNCFKHALALIPYPGQCDRIGLIISAQLDKSLLHIYSFQKDQVHLKFISPEKIIALAVSNKGAFCAGGTDNGKIYIWEISTGTLCKVFDAHYKKISVIKFTSDDSALISGSEDAGVNVWLLSSLLDDSVDESPSPYYTWSEHSLPITDIWCGIGSFNTARIVTSSLDHTCKLWDLSTGYLLTTFIFPTAITCIIVDPAERMFFGGGSNNLIYQVYLYRRRESSNYNAFGEEMSSVGGAGSIEDISSIDDEKGNLFKGHNSAITALALSYDASLLLAGSKDGTLMIWDISSKQMIKKFSHHKGPITNLFTFLKPPDLISSTSNLSNKIMIQPIQLFQRNTLQRSYKDNFDELHDLQRSKQSLLQFQVDDNSSTLESQISSLQSELLRVHNQYQRVKGLHDEMYQEIVNNFMANRREIENQKKGE</sequence>
<accession>A0A9N9FNP3</accession>
<dbReference type="GO" id="GO:0005656">
    <property type="term" value="C:nuclear pre-replicative complex"/>
    <property type="evidence" value="ECO:0007669"/>
    <property type="project" value="TreeGrafter"/>
</dbReference>
<dbReference type="InterPro" id="IPR019775">
    <property type="entry name" value="WD40_repeat_CS"/>
</dbReference>
<protein>
    <submittedName>
        <fullName evidence="5">4348_t:CDS:1</fullName>
    </submittedName>
</protein>
<feature type="repeat" description="WD" evidence="4">
    <location>
        <begin position="298"/>
        <end position="339"/>
    </location>
</feature>
<dbReference type="GO" id="GO:0006364">
    <property type="term" value="P:rRNA processing"/>
    <property type="evidence" value="ECO:0007669"/>
    <property type="project" value="TreeGrafter"/>
</dbReference>
<keyword evidence="6" id="KW-1185">Reference proteome</keyword>
<dbReference type="InterPro" id="IPR015943">
    <property type="entry name" value="WD40/YVTN_repeat-like_dom_sf"/>
</dbReference>
<evidence type="ECO:0000256" key="2">
    <source>
        <dbReference type="ARBA" id="ARBA00022574"/>
    </source>
</evidence>
<reference evidence="5" key="1">
    <citation type="submission" date="2021-06" db="EMBL/GenBank/DDBJ databases">
        <authorList>
            <person name="Kallberg Y."/>
            <person name="Tangrot J."/>
            <person name="Rosling A."/>
        </authorList>
    </citation>
    <scope>NUCLEOTIDE SEQUENCE</scope>
    <source>
        <strain evidence="5">87-6 pot B 2015</strain>
    </source>
</reference>
<dbReference type="InterPro" id="IPR020472">
    <property type="entry name" value="WD40_PAC1"/>
</dbReference>
<dbReference type="PANTHER" id="PTHR18763:SF0">
    <property type="entry name" value="WD REPEAT-CONTAINING PROTEIN 18"/>
    <property type="match status" value="1"/>
</dbReference>
<proteinExistence type="inferred from homology"/>
<evidence type="ECO:0000256" key="4">
    <source>
        <dbReference type="PROSITE-ProRule" id="PRU00221"/>
    </source>
</evidence>
<organism evidence="5 6">
    <name type="scientific">Funneliformis mosseae</name>
    <name type="common">Endomycorrhizal fungus</name>
    <name type="synonym">Glomus mosseae</name>
    <dbReference type="NCBI Taxonomy" id="27381"/>
    <lineage>
        <taxon>Eukaryota</taxon>
        <taxon>Fungi</taxon>
        <taxon>Fungi incertae sedis</taxon>
        <taxon>Mucoromycota</taxon>
        <taxon>Glomeromycotina</taxon>
        <taxon>Glomeromycetes</taxon>
        <taxon>Glomerales</taxon>
        <taxon>Glomeraceae</taxon>
        <taxon>Funneliformis</taxon>
    </lineage>
</organism>
<dbReference type="PROSITE" id="PS50082">
    <property type="entry name" value="WD_REPEATS_2"/>
    <property type="match status" value="3"/>
</dbReference>
<evidence type="ECO:0000313" key="5">
    <source>
        <dbReference type="EMBL" id="CAG8546894.1"/>
    </source>
</evidence>